<dbReference type="SUPFAM" id="SSF52317">
    <property type="entry name" value="Class I glutamine amidotransferase-like"/>
    <property type="match status" value="1"/>
</dbReference>
<keyword evidence="2" id="KW-0804">Transcription</keyword>
<dbReference type="Pfam" id="PF12833">
    <property type="entry name" value="HTH_18"/>
    <property type="match status" value="1"/>
</dbReference>
<reference evidence="4 5" key="1">
    <citation type="journal article" date="2016" name="Antonie Van Leeuwenhoek">
        <title>Nocardia donostiensis sp. nov., isolated from human respiratory specimens.</title>
        <authorList>
            <person name="Ercibengoa M."/>
            <person name="Bell M."/>
            <person name="Marimon J.M."/>
            <person name="Humrighouse B."/>
            <person name="Klenk H.P."/>
            <person name="Potter G."/>
            <person name="Perez-Trallero E."/>
        </authorList>
    </citation>
    <scope>NUCLEOTIDE SEQUENCE [LARGE SCALE GENOMIC DNA]</scope>
    <source>
        <strain evidence="4 5">X1655</strain>
    </source>
</reference>
<sequence>MVEADPATRSSTVGAGPRHRVVAVVHEPQNPFNLGCATEVFGTANSALESRYDFQICTEHPGEVATTAGYTMLVSADLSLLETADTVIVPGWLPIHEPISPGLRSALLRAHERGARLVSVCAGAFALADTGLLDGRSVATHWAAAEELRARFPLVRVETDVLYIDHGDIATSAGAGAGIDLLLHLARTDHGAAYAGLLARQLVMPPHREGGQAQYAPAPVPPPRVTGDSLAALQYWISERLDQPITLADMAAEAKLSPRTLARRFADQLGISPGRWLLLQRINAARTLLEETDLSVEAVALRVGLASATNLRRRFHATLHTTPAAYRRAFRTREPA</sequence>
<dbReference type="InterPro" id="IPR029062">
    <property type="entry name" value="Class_I_gatase-like"/>
</dbReference>
<dbReference type="PANTHER" id="PTHR43130:SF3">
    <property type="entry name" value="HTH-TYPE TRANSCRIPTIONAL REGULATOR RV1931C"/>
    <property type="match status" value="1"/>
</dbReference>
<evidence type="ECO:0000256" key="2">
    <source>
        <dbReference type="ARBA" id="ARBA00023163"/>
    </source>
</evidence>
<dbReference type="InterPro" id="IPR018060">
    <property type="entry name" value="HTH_AraC"/>
</dbReference>
<organism evidence="4 5">
    <name type="scientific">Nocardia donostiensis</name>
    <dbReference type="NCBI Taxonomy" id="1538463"/>
    <lineage>
        <taxon>Bacteria</taxon>
        <taxon>Bacillati</taxon>
        <taxon>Actinomycetota</taxon>
        <taxon>Actinomycetes</taxon>
        <taxon>Mycobacteriales</taxon>
        <taxon>Nocardiaceae</taxon>
        <taxon>Nocardia</taxon>
    </lineage>
</organism>
<dbReference type="InterPro" id="IPR009057">
    <property type="entry name" value="Homeodomain-like_sf"/>
</dbReference>
<dbReference type="SMART" id="SM00342">
    <property type="entry name" value="HTH_ARAC"/>
    <property type="match status" value="1"/>
</dbReference>
<gene>
    <name evidence="4" type="ORF">B0T46_24210</name>
</gene>
<dbReference type="GO" id="GO:0043565">
    <property type="term" value="F:sequence-specific DNA binding"/>
    <property type="evidence" value="ECO:0007669"/>
    <property type="project" value="InterPro"/>
</dbReference>
<name>A0A1W0B6W2_9NOCA</name>
<dbReference type="Gene3D" id="1.10.10.60">
    <property type="entry name" value="Homeodomain-like"/>
    <property type="match status" value="1"/>
</dbReference>
<dbReference type="GO" id="GO:0003700">
    <property type="term" value="F:DNA-binding transcription factor activity"/>
    <property type="evidence" value="ECO:0007669"/>
    <property type="project" value="InterPro"/>
</dbReference>
<dbReference type="InterPro" id="IPR052158">
    <property type="entry name" value="INH-QAR"/>
</dbReference>
<dbReference type="PROSITE" id="PS01124">
    <property type="entry name" value="HTH_ARAC_FAMILY_2"/>
    <property type="match status" value="1"/>
</dbReference>
<keyword evidence="1" id="KW-0805">Transcription regulation</keyword>
<dbReference type="InterPro" id="IPR002818">
    <property type="entry name" value="DJ-1/PfpI"/>
</dbReference>
<protein>
    <submittedName>
        <fullName evidence="4">AraC family transcriptional regulator</fullName>
    </submittedName>
</protein>
<dbReference type="EMBL" id="MUMY01000029">
    <property type="protein sequence ID" value="ONM46213.1"/>
    <property type="molecule type" value="Genomic_DNA"/>
</dbReference>
<evidence type="ECO:0000313" key="4">
    <source>
        <dbReference type="EMBL" id="ONM46213.1"/>
    </source>
</evidence>
<keyword evidence="5" id="KW-1185">Reference proteome</keyword>
<evidence type="ECO:0000259" key="3">
    <source>
        <dbReference type="PROSITE" id="PS01124"/>
    </source>
</evidence>
<dbReference type="AlphaFoldDB" id="A0A1W0B6W2"/>
<proteinExistence type="predicted"/>
<evidence type="ECO:0000256" key="1">
    <source>
        <dbReference type="ARBA" id="ARBA00023015"/>
    </source>
</evidence>
<accession>A0A1W0B6W2</accession>
<evidence type="ECO:0000313" key="5">
    <source>
        <dbReference type="Proteomes" id="UP000188836"/>
    </source>
</evidence>
<dbReference type="SUPFAM" id="SSF46689">
    <property type="entry name" value="Homeodomain-like"/>
    <property type="match status" value="2"/>
</dbReference>
<feature type="domain" description="HTH araC/xylS-type" evidence="3">
    <location>
        <begin position="231"/>
        <end position="329"/>
    </location>
</feature>
<dbReference type="Proteomes" id="UP000188836">
    <property type="component" value="Unassembled WGS sequence"/>
</dbReference>
<dbReference type="Gene3D" id="3.40.50.880">
    <property type="match status" value="1"/>
</dbReference>
<dbReference type="CDD" id="cd03137">
    <property type="entry name" value="GATase1_AraC_1"/>
    <property type="match status" value="1"/>
</dbReference>
<dbReference type="Pfam" id="PF01965">
    <property type="entry name" value="DJ-1_PfpI"/>
    <property type="match status" value="1"/>
</dbReference>
<dbReference type="PANTHER" id="PTHR43130">
    <property type="entry name" value="ARAC-FAMILY TRANSCRIPTIONAL REGULATOR"/>
    <property type="match status" value="1"/>
</dbReference>
<dbReference type="STRING" id="1538463.B0T36_12775"/>
<comment type="caution">
    <text evidence="4">The sequence shown here is derived from an EMBL/GenBank/DDBJ whole genome shotgun (WGS) entry which is preliminary data.</text>
</comment>